<dbReference type="Proteomes" id="UP000885779">
    <property type="component" value="Unassembled WGS sequence"/>
</dbReference>
<dbReference type="AlphaFoldDB" id="A0A7V4WUQ3"/>
<dbReference type="Gene3D" id="3.30.565.10">
    <property type="entry name" value="Histidine kinase-like ATPase, C-terminal domain"/>
    <property type="match status" value="1"/>
</dbReference>
<dbReference type="GO" id="GO:0000155">
    <property type="term" value="F:phosphorelay sensor kinase activity"/>
    <property type="evidence" value="ECO:0007669"/>
    <property type="project" value="InterPro"/>
</dbReference>
<evidence type="ECO:0000259" key="13">
    <source>
        <dbReference type="PROSITE" id="PS50109"/>
    </source>
</evidence>
<keyword evidence="7" id="KW-0067">ATP-binding</keyword>
<dbReference type="InterPro" id="IPR004358">
    <property type="entry name" value="Sig_transdc_His_kin-like_C"/>
</dbReference>
<dbReference type="InterPro" id="IPR003594">
    <property type="entry name" value="HATPase_dom"/>
</dbReference>
<dbReference type="PRINTS" id="PR00344">
    <property type="entry name" value="BCTRLSENSOR"/>
</dbReference>
<dbReference type="Pfam" id="PF00989">
    <property type="entry name" value="PAS"/>
    <property type="match status" value="1"/>
</dbReference>
<dbReference type="EMBL" id="DRQG01000024">
    <property type="protein sequence ID" value="HGY54647.1"/>
    <property type="molecule type" value="Genomic_DNA"/>
</dbReference>
<evidence type="ECO:0000256" key="11">
    <source>
        <dbReference type="PROSITE-ProRule" id="PRU00169"/>
    </source>
</evidence>
<dbReference type="SMART" id="SM00387">
    <property type="entry name" value="HATPase_c"/>
    <property type="match status" value="1"/>
</dbReference>
<feature type="domain" description="Response regulatory" evidence="14">
    <location>
        <begin position="465"/>
        <end position="581"/>
    </location>
</feature>
<reference evidence="16" key="1">
    <citation type="journal article" date="2020" name="mSystems">
        <title>Genome- and Community-Level Interaction Insights into Carbon Utilization and Element Cycling Functions of Hydrothermarchaeota in Hydrothermal Sediment.</title>
        <authorList>
            <person name="Zhou Z."/>
            <person name="Liu Y."/>
            <person name="Xu W."/>
            <person name="Pan J."/>
            <person name="Luo Z.H."/>
            <person name="Li M."/>
        </authorList>
    </citation>
    <scope>NUCLEOTIDE SEQUENCE [LARGE SCALE GENOMIC DNA]</scope>
    <source>
        <strain evidence="16">HyVt-577</strain>
    </source>
</reference>
<feature type="modified residue" description="4-aspartylphosphate" evidence="11">
    <location>
        <position position="655"/>
    </location>
</feature>
<dbReference type="InterPro" id="IPR001789">
    <property type="entry name" value="Sig_transdc_resp-reg_receiver"/>
</dbReference>
<dbReference type="InterPro" id="IPR013767">
    <property type="entry name" value="PAS_fold"/>
</dbReference>
<dbReference type="CDD" id="cd00082">
    <property type="entry name" value="HisKA"/>
    <property type="match status" value="1"/>
</dbReference>
<evidence type="ECO:0000259" key="14">
    <source>
        <dbReference type="PROSITE" id="PS50110"/>
    </source>
</evidence>
<evidence type="ECO:0000256" key="12">
    <source>
        <dbReference type="SAM" id="Coils"/>
    </source>
</evidence>
<gene>
    <name evidence="16" type="ORF">ENK44_03000</name>
</gene>
<organism evidence="16">
    <name type="scientific">Caldithrix abyssi</name>
    <dbReference type="NCBI Taxonomy" id="187145"/>
    <lineage>
        <taxon>Bacteria</taxon>
        <taxon>Pseudomonadati</taxon>
        <taxon>Calditrichota</taxon>
        <taxon>Calditrichia</taxon>
        <taxon>Calditrichales</taxon>
        <taxon>Calditrichaceae</taxon>
        <taxon>Caldithrix</taxon>
    </lineage>
</organism>
<dbReference type="Gene3D" id="3.40.50.2300">
    <property type="match status" value="2"/>
</dbReference>
<protein>
    <recommendedName>
        <fullName evidence="10">Sensory/regulatory protein RpfC</fullName>
        <ecNumber evidence="2">2.7.13.3</ecNumber>
    </recommendedName>
</protein>
<dbReference type="CDD" id="cd00130">
    <property type="entry name" value="PAS"/>
    <property type="match status" value="1"/>
</dbReference>
<evidence type="ECO:0000256" key="7">
    <source>
        <dbReference type="ARBA" id="ARBA00022840"/>
    </source>
</evidence>
<evidence type="ECO:0000256" key="2">
    <source>
        <dbReference type="ARBA" id="ARBA00012438"/>
    </source>
</evidence>
<dbReference type="PROSITE" id="PS50110">
    <property type="entry name" value="RESPONSE_REGULATORY"/>
    <property type="match status" value="2"/>
</dbReference>
<dbReference type="PROSITE" id="PS50112">
    <property type="entry name" value="PAS"/>
    <property type="match status" value="1"/>
</dbReference>
<dbReference type="InterPro" id="IPR036890">
    <property type="entry name" value="HATPase_C_sf"/>
</dbReference>
<keyword evidence="4" id="KW-0808">Transferase</keyword>
<dbReference type="CDD" id="cd16922">
    <property type="entry name" value="HATPase_EvgS-ArcB-TorS-like"/>
    <property type="match status" value="1"/>
</dbReference>
<dbReference type="InterPro" id="IPR003661">
    <property type="entry name" value="HisK_dim/P_dom"/>
</dbReference>
<comment type="caution">
    <text evidence="16">The sequence shown here is derived from an EMBL/GenBank/DDBJ whole genome shotgun (WGS) entry which is preliminary data.</text>
</comment>
<dbReference type="PANTHER" id="PTHR45339">
    <property type="entry name" value="HYBRID SIGNAL TRANSDUCTION HISTIDINE KINASE J"/>
    <property type="match status" value="1"/>
</dbReference>
<keyword evidence="6" id="KW-0418">Kinase</keyword>
<evidence type="ECO:0000259" key="15">
    <source>
        <dbReference type="PROSITE" id="PS50112"/>
    </source>
</evidence>
<dbReference type="SMART" id="SM00448">
    <property type="entry name" value="REC"/>
    <property type="match status" value="2"/>
</dbReference>
<evidence type="ECO:0000256" key="8">
    <source>
        <dbReference type="ARBA" id="ARBA00023012"/>
    </source>
</evidence>
<dbReference type="FunFam" id="1.10.287.130:FF:000002">
    <property type="entry name" value="Two-component osmosensing histidine kinase"/>
    <property type="match status" value="1"/>
</dbReference>
<sequence>MSQNTFKTKDLREHIEVLETKIKHLTNELNLTRQEYESLSKEYYEIFSRMEAKVDERTQELRRAQKKLELKSDELRKDKAALQKSEQRFKALFDNSPDAVVVEDLHGTIIDVNPAACKLYKRSPKEIIGKNTIEFVPHEYKEKAKERLGFRVQDEGYCQGDILTSDNMVIPVEVVMRRIHYMDKQALLLHLRDISERKKTEQAYKAAMEEAKSANRAKSEFLASMSHEIRTPMNGVIGMTGLLLSTDLTEEQREYVETIRMSSESLLTIINDILDFSKIESGKMELEEQPFRLRQCIEEVLELVSIGLKKKDVDILYQIEPEVPSIIVGDVTRLRQILVNLNGNAVKFTEKGEIVTRVKVQKEVNGELTLHFSVRDTGIGIPKKHLKNLFSAFSQVDSSSNRRYGGTGLGLAICKRLVGLMGGDIWVESEPGKGSEFHFTITTRAGHLKEGSATPSNLADLRGITVLVVDDNATNRRILTEQCSRWGMNPYAVASGREAIQWLEKQMKFDVAILDMQMPEMDGMQLARQIRQMEGYKKLPLILLSSIGLEVQVQSKNHLFNHYLNKPVKQSLLFNTLRDVLREVQKPQQKNDKILDNALAQKYPLRILVAEDNNINQKLMLRLLSKLGYQADIAANGLEVLQALERQTYDLIFMDIQMPEMDGVEATKEINRLYDEAERPRIIALTANAIQGDREKFLASGMDDYISKPIQGSEIQQVIKKWFDKVPQV</sequence>
<dbReference type="InterPro" id="IPR005467">
    <property type="entry name" value="His_kinase_dom"/>
</dbReference>
<comment type="subunit">
    <text evidence="9">At low DSF concentrations, interacts with RpfF.</text>
</comment>
<dbReference type="SUPFAM" id="SSF47384">
    <property type="entry name" value="Homodimeric domain of signal transducing histidine kinase"/>
    <property type="match status" value="1"/>
</dbReference>
<keyword evidence="3 11" id="KW-0597">Phosphoprotein</keyword>
<name>A0A7V4WUQ3_CALAY</name>
<feature type="domain" description="Response regulatory" evidence="14">
    <location>
        <begin position="606"/>
        <end position="723"/>
    </location>
</feature>
<feature type="coiled-coil region" evidence="12">
    <location>
        <begin position="8"/>
        <end position="88"/>
    </location>
</feature>
<dbReference type="FunFam" id="3.30.565.10:FF:000010">
    <property type="entry name" value="Sensor histidine kinase RcsC"/>
    <property type="match status" value="1"/>
</dbReference>
<dbReference type="SUPFAM" id="SSF52172">
    <property type="entry name" value="CheY-like"/>
    <property type="match status" value="2"/>
</dbReference>
<dbReference type="SUPFAM" id="SSF55874">
    <property type="entry name" value="ATPase domain of HSP90 chaperone/DNA topoisomerase II/histidine kinase"/>
    <property type="match status" value="1"/>
</dbReference>
<dbReference type="Pfam" id="PF00072">
    <property type="entry name" value="Response_reg"/>
    <property type="match status" value="2"/>
</dbReference>
<dbReference type="InterPro" id="IPR011006">
    <property type="entry name" value="CheY-like_superfamily"/>
</dbReference>
<feature type="domain" description="Histidine kinase" evidence="13">
    <location>
        <begin position="224"/>
        <end position="445"/>
    </location>
</feature>
<dbReference type="Gene3D" id="1.10.287.130">
    <property type="match status" value="1"/>
</dbReference>
<dbReference type="GO" id="GO:0006355">
    <property type="term" value="P:regulation of DNA-templated transcription"/>
    <property type="evidence" value="ECO:0007669"/>
    <property type="project" value="InterPro"/>
</dbReference>
<dbReference type="SUPFAM" id="SSF55785">
    <property type="entry name" value="PYP-like sensor domain (PAS domain)"/>
    <property type="match status" value="1"/>
</dbReference>
<feature type="domain" description="PAS" evidence="15">
    <location>
        <begin position="85"/>
        <end position="155"/>
    </location>
</feature>
<dbReference type="CDD" id="cd17546">
    <property type="entry name" value="REC_hyHK_CKI1_RcsC-like"/>
    <property type="match status" value="2"/>
</dbReference>
<evidence type="ECO:0000313" key="16">
    <source>
        <dbReference type="EMBL" id="HGY54647.1"/>
    </source>
</evidence>
<dbReference type="PROSITE" id="PS50109">
    <property type="entry name" value="HIS_KIN"/>
    <property type="match status" value="1"/>
</dbReference>
<evidence type="ECO:0000256" key="3">
    <source>
        <dbReference type="ARBA" id="ARBA00022553"/>
    </source>
</evidence>
<evidence type="ECO:0000256" key="1">
    <source>
        <dbReference type="ARBA" id="ARBA00000085"/>
    </source>
</evidence>
<feature type="modified residue" description="4-aspartylphosphate" evidence="11">
    <location>
        <position position="515"/>
    </location>
</feature>
<dbReference type="PANTHER" id="PTHR45339:SF1">
    <property type="entry name" value="HYBRID SIGNAL TRANSDUCTION HISTIDINE KINASE J"/>
    <property type="match status" value="1"/>
</dbReference>
<evidence type="ECO:0000256" key="10">
    <source>
        <dbReference type="ARBA" id="ARBA00068150"/>
    </source>
</evidence>
<keyword evidence="5" id="KW-0547">Nucleotide-binding</keyword>
<accession>A0A7V4WUQ3</accession>
<dbReference type="SMART" id="SM00388">
    <property type="entry name" value="HisKA"/>
    <property type="match status" value="1"/>
</dbReference>
<dbReference type="Gene3D" id="3.30.450.20">
    <property type="entry name" value="PAS domain"/>
    <property type="match status" value="1"/>
</dbReference>
<evidence type="ECO:0000256" key="5">
    <source>
        <dbReference type="ARBA" id="ARBA00022741"/>
    </source>
</evidence>
<dbReference type="Pfam" id="PF00512">
    <property type="entry name" value="HisKA"/>
    <property type="match status" value="1"/>
</dbReference>
<keyword evidence="8" id="KW-0902">Two-component regulatory system</keyword>
<dbReference type="InterPro" id="IPR000014">
    <property type="entry name" value="PAS"/>
</dbReference>
<evidence type="ECO:0000256" key="4">
    <source>
        <dbReference type="ARBA" id="ARBA00022679"/>
    </source>
</evidence>
<comment type="catalytic activity">
    <reaction evidence="1">
        <text>ATP + protein L-histidine = ADP + protein N-phospho-L-histidine.</text>
        <dbReference type="EC" id="2.7.13.3"/>
    </reaction>
</comment>
<dbReference type="SMART" id="SM00091">
    <property type="entry name" value="PAS"/>
    <property type="match status" value="1"/>
</dbReference>
<evidence type="ECO:0000256" key="9">
    <source>
        <dbReference type="ARBA" id="ARBA00064003"/>
    </source>
</evidence>
<keyword evidence="12" id="KW-0175">Coiled coil</keyword>
<dbReference type="EC" id="2.7.13.3" evidence="2"/>
<dbReference type="InterPro" id="IPR035965">
    <property type="entry name" value="PAS-like_dom_sf"/>
</dbReference>
<proteinExistence type="predicted"/>
<dbReference type="Pfam" id="PF02518">
    <property type="entry name" value="HATPase_c"/>
    <property type="match status" value="1"/>
</dbReference>
<dbReference type="NCBIfam" id="TIGR00229">
    <property type="entry name" value="sensory_box"/>
    <property type="match status" value="1"/>
</dbReference>
<evidence type="ECO:0000256" key="6">
    <source>
        <dbReference type="ARBA" id="ARBA00022777"/>
    </source>
</evidence>
<dbReference type="GO" id="GO:0005524">
    <property type="term" value="F:ATP binding"/>
    <property type="evidence" value="ECO:0007669"/>
    <property type="project" value="UniProtKB-KW"/>
</dbReference>
<dbReference type="InterPro" id="IPR036097">
    <property type="entry name" value="HisK_dim/P_sf"/>
</dbReference>